<evidence type="ECO:0000313" key="3">
    <source>
        <dbReference type="EMBL" id="MST59729.1"/>
    </source>
</evidence>
<dbReference type="Pfam" id="PF22763">
    <property type="entry name" value="NrS1-1_pol-like_HBD"/>
    <property type="match status" value="1"/>
</dbReference>
<proteinExistence type="predicted"/>
<accession>A0A6N7X8Y9</accession>
<dbReference type="Gene3D" id="3.40.50.300">
    <property type="entry name" value="P-loop containing nucleotide triphosphate hydrolases"/>
    <property type="match status" value="1"/>
</dbReference>
<feature type="compositionally biased region" description="Basic and acidic residues" evidence="1">
    <location>
        <begin position="17"/>
        <end position="39"/>
    </location>
</feature>
<dbReference type="AlphaFoldDB" id="A0A6N7X8Y9"/>
<sequence>MGEKSGAARGIQAVYDAAERATDTDHDTTAAHEAPEGGAEKPAQSNAGATKRTMDNGTEEASDPSHILDLMKDPKRNPKKWQEDAELIAGKCDRYGGDDSSADLALCNDLAFWCHKDPQLMDACFRRTGLIRPKWDERRGTNTYGERTIAKAIADTPNTYDPQGGGRADVASTTSTGGGTALKLVDIADVTGENVPELPPAIIEGLWRPCGKLILVGPPKAGKSMEAIHLALCIATGGEWLGRKCHMGHVLYVNVEISEAEFAHRVDCARKHMGLAWYECKGRFKMVTLTGKRDADGERYKMPELVRELIQAHEEYPFDVCVIDPIYKLEDGDENTADGTNDFLAEMDRLNIATGCATMYVHHTGKGGAGNRSVWETGRGSSNFANDAYAVVSFEELYLSPKANEAAWDEMLRMGIADPSQAAYRIRFGTRGFQAPPSVYAIKRYPFYEVDEDGILDGCEVRGSDEAKRAHGSLRTSERFAKERERKSAAIGAAVNRCETDGVPATRENVFERLNSELERRGLDYVTFETFRSWTRGSSEIPWRVDQDNGNVLYMTD</sequence>
<dbReference type="InterPro" id="IPR054468">
    <property type="entry name" value="NrSPol-like_HBD"/>
</dbReference>
<reference evidence="3 4" key="1">
    <citation type="submission" date="2019-08" db="EMBL/GenBank/DDBJ databases">
        <title>In-depth cultivation of the pig gut microbiome towards novel bacterial diversity and tailored functional studies.</title>
        <authorList>
            <person name="Wylensek D."/>
            <person name="Hitch T.C.A."/>
            <person name="Clavel T."/>
        </authorList>
    </citation>
    <scope>NUCLEOTIDE SEQUENCE [LARGE SCALE GENOMIC DNA]</scope>
    <source>
        <strain evidence="3 4">WB01_CNA04</strain>
    </source>
</reference>
<dbReference type="Pfam" id="PF13481">
    <property type="entry name" value="AAA_25"/>
    <property type="match status" value="1"/>
</dbReference>
<name>A0A6N7X8Y9_9ACTN</name>
<feature type="compositionally biased region" description="Basic and acidic residues" evidence="1">
    <location>
        <begin position="69"/>
        <end position="81"/>
    </location>
</feature>
<dbReference type="InterPro" id="IPR027417">
    <property type="entry name" value="P-loop_NTPase"/>
</dbReference>
<dbReference type="RefSeq" id="WP_154539676.1">
    <property type="nucleotide sequence ID" value="NZ_VUND01000001.1"/>
</dbReference>
<dbReference type="SUPFAM" id="SSF52540">
    <property type="entry name" value="P-loop containing nucleoside triphosphate hydrolases"/>
    <property type="match status" value="1"/>
</dbReference>
<gene>
    <name evidence="3" type="ORF">FYJ69_02220</name>
</gene>
<feature type="region of interest" description="Disordered" evidence="1">
    <location>
        <begin position="1"/>
        <end position="81"/>
    </location>
</feature>
<feature type="domain" description="NrS-1 polymerase-like HBD" evidence="2">
    <location>
        <begin position="100"/>
        <end position="162"/>
    </location>
</feature>
<dbReference type="EMBL" id="VUND01000001">
    <property type="protein sequence ID" value="MST59729.1"/>
    <property type="molecule type" value="Genomic_DNA"/>
</dbReference>
<organism evidence="3 4">
    <name type="scientific">Parafannyhessea umbonata</name>
    <dbReference type="NCBI Taxonomy" id="604330"/>
    <lineage>
        <taxon>Bacteria</taxon>
        <taxon>Bacillati</taxon>
        <taxon>Actinomycetota</taxon>
        <taxon>Coriobacteriia</taxon>
        <taxon>Coriobacteriales</taxon>
        <taxon>Atopobiaceae</taxon>
        <taxon>Parafannyhessea</taxon>
    </lineage>
</organism>
<evidence type="ECO:0000313" key="4">
    <source>
        <dbReference type="Proteomes" id="UP000434342"/>
    </source>
</evidence>
<evidence type="ECO:0000256" key="1">
    <source>
        <dbReference type="SAM" id="MobiDB-lite"/>
    </source>
</evidence>
<protein>
    <submittedName>
        <fullName evidence="3">AAA family ATPase</fullName>
    </submittedName>
</protein>
<dbReference type="Proteomes" id="UP000434342">
    <property type="component" value="Unassembled WGS sequence"/>
</dbReference>
<comment type="caution">
    <text evidence="3">The sequence shown here is derived from an EMBL/GenBank/DDBJ whole genome shotgun (WGS) entry which is preliminary data.</text>
</comment>
<evidence type="ECO:0000259" key="2">
    <source>
        <dbReference type="Pfam" id="PF22763"/>
    </source>
</evidence>